<evidence type="ECO:0000313" key="2">
    <source>
        <dbReference type="Proteomes" id="UP000050425"/>
    </source>
</evidence>
<evidence type="ECO:0000313" key="1">
    <source>
        <dbReference type="EMBL" id="KPW52825.1"/>
    </source>
</evidence>
<protein>
    <submittedName>
        <fullName evidence="1">Uncharacterized protein</fullName>
    </submittedName>
</protein>
<sequence>MTIVPMLSVGMQFWTLCVLCGAARQYHRAKKALSFNYRATLRVGMQFWTLCVLCVALHVTQGVCDVRGIDVRLKAPFRSGGRRNGPSLARCGLLGVLPRIPRISVRTQPSLTSQSTSSVPPR</sequence>
<organism evidence="1 2">
    <name type="scientific">Pseudomonas syringae pv. antirrhini</name>
    <dbReference type="NCBI Taxonomy" id="251702"/>
    <lineage>
        <taxon>Bacteria</taxon>
        <taxon>Pseudomonadati</taxon>
        <taxon>Pseudomonadota</taxon>
        <taxon>Gammaproteobacteria</taxon>
        <taxon>Pseudomonadales</taxon>
        <taxon>Pseudomonadaceae</taxon>
        <taxon>Pseudomonas</taxon>
    </lineage>
</organism>
<proteinExistence type="predicted"/>
<reference evidence="1 2" key="1">
    <citation type="submission" date="2015-09" db="EMBL/GenBank/DDBJ databases">
        <title>Genome announcement of multiple Pseudomonas syringae strains.</title>
        <authorList>
            <person name="Thakur S."/>
            <person name="Wang P.W."/>
            <person name="Gong Y."/>
            <person name="Weir B.S."/>
            <person name="Guttman D.S."/>
        </authorList>
    </citation>
    <scope>NUCLEOTIDE SEQUENCE [LARGE SCALE GENOMIC DNA]</scope>
    <source>
        <strain evidence="1 2">ICMP4303</strain>
    </source>
</reference>
<comment type="caution">
    <text evidence="1">The sequence shown here is derived from an EMBL/GenBank/DDBJ whole genome shotgun (WGS) entry which is preliminary data.</text>
</comment>
<dbReference type="Proteomes" id="UP000050425">
    <property type="component" value="Unassembled WGS sequence"/>
</dbReference>
<name>A0A0P9JPN2_9PSED</name>
<gene>
    <name evidence="1" type="ORF">ALO88_102126</name>
</gene>
<dbReference type="PATRIC" id="fig|251702.3.peg.4669"/>
<dbReference type="AlphaFoldDB" id="A0A0P9JPN2"/>
<dbReference type="EMBL" id="LJPT01000008">
    <property type="protein sequence ID" value="KPW52825.1"/>
    <property type="molecule type" value="Genomic_DNA"/>
</dbReference>
<accession>A0A0P9JPN2</accession>